<dbReference type="InterPro" id="IPR001765">
    <property type="entry name" value="Carbonic_anhydrase"/>
</dbReference>
<evidence type="ECO:0000313" key="10">
    <source>
        <dbReference type="Proteomes" id="UP001210925"/>
    </source>
</evidence>
<evidence type="ECO:0000256" key="7">
    <source>
        <dbReference type="PIRSR" id="PIRSR601765-1"/>
    </source>
</evidence>
<sequence length="262" mass="29301">MVVQSKYQIQSDLVKSLRGVIANISNEIVAHPEKYEDLVKNGSSLLGILEANKRWARNVQRVNPEFFNKQNAGQQPTMLWIGCSDSRVPPTHITQTKPGDFFVHRNIGNAVHSLDMNANAVMQYSIDALKVKHVIVCGHYKCGAVKAGMGKNTGLPIIEQWIANIRNLDDQIHETLDKLDHELAFDLMCELNAITNARNACLTQVVQNAWKRGQPLTVHGWCYRLSTGIIEDLKFEVSNPIKAESAYQSAIQDAIQRAVNKS</sequence>
<dbReference type="GO" id="GO:0004089">
    <property type="term" value="F:carbonate dehydratase activity"/>
    <property type="evidence" value="ECO:0007669"/>
    <property type="project" value="UniProtKB-UniRule"/>
</dbReference>
<dbReference type="Pfam" id="PF00484">
    <property type="entry name" value="Pro_CA"/>
    <property type="match status" value="1"/>
</dbReference>
<dbReference type="GO" id="GO:0015976">
    <property type="term" value="P:carbon utilization"/>
    <property type="evidence" value="ECO:0007669"/>
    <property type="project" value="InterPro"/>
</dbReference>
<feature type="binding site" evidence="7">
    <location>
        <position position="83"/>
    </location>
    <ligand>
        <name>Zn(2+)</name>
        <dbReference type="ChEBI" id="CHEBI:29105"/>
    </ligand>
</feature>
<feature type="binding site" evidence="7">
    <location>
        <position position="142"/>
    </location>
    <ligand>
        <name>Zn(2+)</name>
        <dbReference type="ChEBI" id="CHEBI:29105"/>
    </ligand>
</feature>
<comment type="cofactor">
    <cofactor evidence="7">
        <name>Zn(2+)</name>
        <dbReference type="ChEBI" id="CHEBI:29105"/>
    </cofactor>
    <text evidence="7">Binds 1 zinc ion per subunit.</text>
</comment>
<dbReference type="InterPro" id="IPR015892">
    <property type="entry name" value="Carbonic_anhydrase_CS"/>
</dbReference>
<keyword evidence="3 7" id="KW-0479">Metal-binding</keyword>
<keyword evidence="5 8" id="KW-0456">Lyase</keyword>
<accession>A0AAD5Y1S0</accession>
<keyword evidence="10" id="KW-1185">Reference proteome</keyword>
<evidence type="ECO:0000256" key="1">
    <source>
        <dbReference type="ARBA" id="ARBA00006217"/>
    </source>
</evidence>
<comment type="catalytic activity">
    <reaction evidence="6 8">
        <text>hydrogencarbonate + H(+) = CO2 + H2O</text>
        <dbReference type="Rhea" id="RHEA:10748"/>
        <dbReference type="ChEBI" id="CHEBI:15377"/>
        <dbReference type="ChEBI" id="CHEBI:15378"/>
        <dbReference type="ChEBI" id="CHEBI:16526"/>
        <dbReference type="ChEBI" id="CHEBI:17544"/>
        <dbReference type="EC" id="4.2.1.1"/>
    </reaction>
</comment>
<dbReference type="PANTHER" id="PTHR11002">
    <property type="entry name" value="CARBONIC ANHYDRASE"/>
    <property type="match status" value="1"/>
</dbReference>
<protein>
    <recommendedName>
        <fullName evidence="2 8">Carbonic anhydrase</fullName>
        <ecNumber evidence="2 8">4.2.1.1</ecNumber>
    </recommendedName>
    <alternativeName>
        <fullName evidence="8">Carbonate dehydratase</fullName>
    </alternativeName>
</protein>
<dbReference type="GO" id="GO:0008270">
    <property type="term" value="F:zinc ion binding"/>
    <property type="evidence" value="ECO:0007669"/>
    <property type="project" value="UniProtKB-UniRule"/>
</dbReference>
<dbReference type="PROSITE" id="PS00704">
    <property type="entry name" value="PROK_CO2_ANHYDRASE_1"/>
    <property type="match status" value="1"/>
</dbReference>
<evidence type="ECO:0000313" key="9">
    <source>
        <dbReference type="EMBL" id="KAJ3254720.1"/>
    </source>
</evidence>
<gene>
    <name evidence="9" type="ORF">HK103_006872</name>
</gene>
<feature type="binding site" evidence="7">
    <location>
        <position position="85"/>
    </location>
    <ligand>
        <name>Zn(2+)</name>
        <dbReference type="ChEBI" id="CHEBI:29105"/>
    </ligand>
</feature>
<dbReference type="Proteomes" id="UP001210925">
    <property type="component" value="Unassembled WGS sequence"/>
</dbReference>
<evidence type="ECO:0000256" key="2">
    <source>
        <dbReference type="ARBA" id="ARBA00012925"/>
    </source>
</evidence>
<comment type="caution">
    <text evidence="9">The sequence shown here is derived from an EMBL/GenBank/DDBJ whole genome shotgun (WGS) entry which is preliminary data.</text>
</comment>
<evidence type="ECO:0000256" key="4">
    <source>
        <dbReference type="ARBA" id="ARBA00022833"/>
    </source>
</evidence>
<dbReference type="EC" id="4.2.1.1" evidence="2 8"/>
<organism evidence="9 10">
    <name type="scientific">Boothiomyces macroporosus</name>
    <dbReference type="NCBI Taxonomy" id="261099"/>
    <lineage>
        <taxon>Eukaryota</taxon>
        <taxon>Fungi</taxon>
        <taxon>Fungi incertae sedis</taxon>
        <taxon>Chytridiomycota</taxon>
        <taxon>Chytridiomycota incertae sedis</taxon>
        <taxon>Chytridiomycetes</taxon>
        <taxon>Rhizophydiales</taxon>
        <taxon>Terramycetaceae</taxon>
        <taxon>Boothiomyces</taxon>
    </lineage>
</organism>
<feature type="binding site" evidence="7">
    <location>
        <position position="139"/>
    </location>
    <ligand>
        <name>Zn(2+)</name>
        <dbReference type="ChEBI" id="CHEBI:29105"/>
    </ligand>
</feature>
<evidence type="ECO:0000256" key="5">
    <source>
        <dbReference type="ARBA" id="ARBA00023239"/>
    </source>
</evidence>
<dbReference type="Gene3D" id="3.40.1050.10">
    <property type="entry name" value="Carbonic anhydrase"/>
    <property type="match status" value="1"/>
</dbReference>
<evidence type="ECO:0000256" key="6">
    <source>
        <dbReference type="ARBA" id="ARBA00048348"/>
    </source>
</evidence>
<proteinExistence type="inferred from homology"/>
<dbReference type="AlphaFoldDB" id="A0AAD5Y1S0"/>
<keyword evidence="4 7" id="KW-0862">Zinc</keyword>
<evidence type="ECO:0000256" key="3">
    <source>
        <dbReference type="ARBA" id="ARBA00022723"/>
    </source>
</evidence>
<dbReference type="SUPFAM" id="SSF53056">
    <property type="entry name" value="beta-carbonic anhydrase, cab"/>
    <property type="match status" value="1"/>
</dbReference>
<comment type="similarity">
    <text evidence="1 8">Belongs to the beta-class carbonic anhydrase family.</text>
</comment>
<reference evidence="9" key="1">
    <citation type="submission" date="2020-05" db="EMBL/GenBank/DDBJ databases">
        <title>Phylogenomic resolution of chytrid fungi.</title>
        <authorList>
            <person name="Stajich J.E."/>
            <person name="Amses K."/>
            <person name="Simmons R."/>
            <person name="Seto K."/>
            <person name="Myers J."/>
            <person name="Bonds A."/>
            <person name="Quandt C.A."/>
            <person name="Barry K."/>
            <person name="Liu P."/>
            <person name="Grigoriev I."/>
            <person name="Longcore J.E."/>
            <person name="James T.Y."/>
        </authorList>
    </citation>
    <scope>NUCLEOTIDE SEQUENCE</scope>
    <source>
        <strain evidence="9">PLAUS21</strain>
    </source>
</reference>
<dbReference type="SMART" id="SM00947">
    <property type="entry name" value="Pro_CA"/>
    <property type="match status" value="1"/>
</dbReference>
<dbReference type="PANTHER" id="PTHR11002:SF76">
    <property type="entry name" value="CARBONIC ANHYDRASE"/>
    <property type="match status" value="1"/>
</dbReference>
<dbReference type="CDD" id="cd00883">
    <property type="entry name" value="beta_CA_cladeA"/>
    <property type="match status" value="1"/>
</dbReference>
<evidence type="ECO:0000256" key="8">
    <source>
        <dbReference type="RuleBase" id="RU003956"/>
    </source>
</evidence>
<name>A0AAD5Y1S0_9FUNG</name>
<comment type="function">
    <text evidence="8">Reversible hydration of carbon dioxide.</text>
</comment>
<dbReference type="InterPro" id="IPR036874">
    <property type="entry name" value="Carbonic_anhydrase_sf"/>
</dbReference>
<dbReference type="EMBL" id="JADGKB010000079">
    <property type="protein sequence ID" value="KAJ3254720.1"/>
    <property type="molecule type" value="Genomic_DNA"/>
</dbReference>